<dbReference type="Proteomes" id="UP001295684">
    <property type="component" value="Unassembled WGS sequence"/>
</dbReference>
<name>A0AAD1UHP5_EUPCR</name>
<dbReference type="AlphaFoldDB" id="A0AAD1UHP5"/>
<dbReference type="InterPro" id="IPR006802">
    <property type="entry name" value="Radial_spoke"/>
</dbReference>
<protein>
    <submittedName>
        <fullName evidence="7">Uncharacterized protein</fullName>
    </submittedName>
</protein>
<reference evidence="7" key="1">
    <citation type="submission" date="2023-07" db="EMBL/GenBank/DDBJ databases">
        <authorList>
            <consortium name="AG Swart"/>
            <person name="Singh M."/>
            <person name="Singh A."/>
            <person name="Seah K."/>
            <person name="Emmerich C."/>
        </authorList>
    </citation>
    <scope>NUCLEOTIDE SEQUENCE</scope>
    <source>
        <strain evidence="7">DP1</strain>
    </source>
</reference>
<feature type="region of interest" description="Disordered" evidence="6">
    <location>
        <begin position="438"/>
        <end position="475"/>
    </location>
</feature>
<keyword evidence="5" id="KW-0966">Cell projection</keyword>
<evidence type="ECO:0000313" key="7">
    <source>
        <dbReference type="EMBL" id="CAI2368131.1"/>
    </source>
</evidence>
<evidence type="ECO:0000313" key="8">
    <source>
        <dbReference type="Proteomes" id="UP001295684"/>
    </source>
</evidence>
<dbReference type="PANTHER" id="PTHR13159">
    <property type="entry name" value="RADIAL SPOKEHEAD-RELATED"/>
    <property type="match status" value="1"/>
</dbReference>
<dbReference type="GO" id="GO:0035082">
    <property type="term" value="P:axoneme assembly"/>
    <property type="evidence" value="ECO:0007669"/>
    <property type="project" value="TreeGrafter"/>
</dbReference>
<organism evidence="7 8">
    <name type="scientific">Euplotes crassus</name>
    <dbReference type="NCBI Taxonomy" id="5936"/>
    <lineage>
        <taxon>Eukaryota</taxon>
        <taxon>Sar</taxon>
        <taxon>Alveolata</taxon>
        <taxon>Ciliophora</taxon>
        <taxon>Intramacronucleata</taxon>
        <taxon>Spirotrichea</taxon>
        <taxon>Hypotrichia</taxon>
        <taxon>Euplotida</taxon>
        <taxon>Euplotidae</taxon>
        <taxon>Moneuplotes</taxon>
    </lineage>
</organism>
<dbReference type="PANTHER" id="PTHR13159:SF0">
    <property type="entry name" value="RADIAL SPOKE HEAD 6 HOMOLOG A"/>
    <property type="match status" value="1"/>
</dbReference>
<sequence>MSKADSTKPTGPNLIKEYDDLKKILKSSDGREVYSHLIECFNALILHYPDDALDKFEEVSYLLKDEQRAQFAKQFLNFDNKKNFKTMTECQKEYVEKIAVLFPPKPEEGGDPDEAPEAPAAGKVSNFFSDCEILQWAGIGFGEDETYRLQASLTKLSIKSGSEKIRLWGKIYGTEKDYYIAEGFIPGTGEEDEDKPKGLEDRGTGVNDAVYWVTNDSLSEWTMLADASPALLKATRSTKIKFTGDLERDIITNPFFFGQEKHYLRAQIARISHSTSIMPGGLHKLTEDNPKEVEAIEFEEESKAYKPSTETQSALSNWVHAKKSILKNNRVSHLDPEGDEFGDKEPEEIAKIQDARDPPEPRLKPLTKDVSQSGEDSAWTIRLYGDQIATPGLKKQSNHYGVVVVRSTVWPGAMACWKSTKYLQIYIGDGLKNETKTYYPTFPPEIPSDPSDLPEVAEPNPKEAPPQEEEPAPES</sequence>
<feature type="compositionally biased region" description="Basic and acidic residues" evidence="6">
    <location>
        <begin position="352"/>
        <end position="367"/>
    </location>
</feature>
<dbReference type="GO" id="GO:0001534">
    <property type="term" value="C:radial spoke"/>
    <property type="evidence" value="ECO:0007669"/>
    <property type="project" value="InterPro"/>
</dbReference>
<evidence type="ECO:0000256" key="5">
    <source>
        <dbReference type="ARBA" id="ARBA00023273"/>
    </source>
</evidence>
<keyword evidence="3" id="KW-0969">Cilium</keyword>
<dbReference type="Pfam" id="PF04712">
    <property type="entry name" value="Radial_spoke"/>
    <property type="match status" value="2"/>
</dbReference>
<evidence type="ECO:0000256" key="6">
    <source>
        <dbReference type="SAM" id="MobiDB-lite"/>
    </source>
</evidence>
<evidence type="ECO:0000256" key="3">
    <source>
        <dbReference type="ARBA" id="ARBA00023069"/>
    </source>
</evidence>
<keyword evidence="4" id="KW-0206">Cytoskeleton</keyword>
<accession>A0AAD1UHP5</accession>
<evidence type="ECO:0000256" key="4">
    <source>
        <dbReference type="ARBA" id="ARBA00023212"/>
    </source>
</evidence>
<keyword evidence="2" id="KW-0963">Cytoplasm</keyword>
<gene>
    <name evidence="7" type="ORF">ECRASSUSDP1_LOCUS9420</name>
</gene>
<feature type="compositionally biased region" description="Acidic residues" evidence="6">
    <location>
        <begin position="466"/>
        <end position="475"/>
    </location>
</feature>
<evidence type="ECO:0000256" key="1">
    <source>
        <dbReference type="ARBA" id="ARBA00004430"/>
    </source>
</evidence>
<comment type="caution">
    <text evidence="7">The sequence shown here is derived from an EMBL/GenBank/DDBJ whole genome shotgun (WGS) entry which is preliminary data.</text>
</comment>
<proteinExistence type="predicted"/>
<evidence type="ECO:0000256" key="2">
    <source>
        <dbReference type="ARBA" id="ARBA00022490"/>
    </source>
</evidence>
<feature type="region of interest" description="Disordered" evidence="6">
    <location>
        <begin position="352"/>
        <end position="374"/>
    </location>
</feature>
<comment type="subcellular location">
    <subcellularLocation>
        <location evidence="1">Cytoplasm</location>
        <location evidence="1">Cytoskeleton</location>
        <location evidence="1">Cilium axoneme</location>
    </subcellularLocation>
</comment>
<keyword evidence="8" id="KW-1185">Reference proteome</keyword>
<dbReference type="GO" id="GO:0060294">
    <property type="term" value="P:cilium movement involved in cell motility"/>
    <property type="evidence" value="ECO:0007669"/>
    <property type="project" value="InterPro"/>
</dbReference>
<dbReference type="EMBL" id="CAMPGE010009260">
    <property type="protein sequence ID" value="CAI2368131.1"/>
    <property type="molecule type" value="Genomic_DNA"/>
</dbReference>